<comment type="caution">
    <text evidence="1">The sequence shown here is derived from an EMBL/GenBank/DDBJ whole genome shotgun (WGS) entry which is preliminary data.</text>
</comment>
<evidence type="ECO:0000313" key="1">
    <source>
        <dbReference type="EMBL" id="CAD2070576.1"/>
    </source>
</evidence>
<evidence type="ECO:0000313" key="2">
    <source>
        <dbReference type="Proteomes" id="UP000588186"/>
    </source>
</evidence>
<protein>
    <submittedName>
        <fullName evidence="1">Iron-sulfur cluster repair protein ScdA</fullName>
    </submittedName>
</protein>
<keyword evidence="2" id="KW-1185">Reference proteome</keyword>
<dbReference type="Gene3D" id="1.10.3910.10">
    <property type="entry name" value="SP0561-like"/>
    <property type="match status" value="1"/>
</dbReference>
<dbReference type="Proteomes" id="UP000588186">
    <property type="component" value="Unassembled WGS sequence"/>
</dbReference>
<dbReference type="InterPro" id="IPR038062">
    <property type="entry name" value="ScdA-like_N_sf"/>
</dbReference>
<accession>A0A6V7QZY6</accession>
<gene>
    <name evidence="1" type="primary">scdA</name>
    <name evidence="1" type="ORF">JEOPIN946_00047</name>
</gene>
<proteinExistence type="predicted"/>
<dbReference type="AlphaFoldDB" id="A0A6V7QZY6"/>
<dbReference type="RefSeq" id="WP_186075770.1">
    <property type="nucleotide sequence ID" value="NZ_CAJEWB010000002.1"/>
</dbReference>
<organism evidence="1 2">
    <name type="scientific">Phocicoccus pinnipedialis</name>
    <dbReference type="NCBI Taxonomy" id="110845"/>
    <lineage>
        <taxon>Bacteria</taxon>
        <taxon>Bacillati</taxon>
        <taxon>Bacillota</taxon>
        <taxon>Bacilli</taxon>
        <taxon>Bacillales</taxon>
        <taxon>Salinicoccaceae</taxon>
        <taxon>Phocicoccus</taxon>
    </lineage>
</organism>
<reference evidence="1 2" key="1">
    <citation type="submission" date="2020-07" db="EMBL/GenBank/DDBJ databases">
        <authorList>
            <person name="Criscuolo A."/>
        </authorList>
    </citation>
    <scope>NUCLEOTIDE SEQUENCE [LARGE SCALE GENOMIC DNA]</scope>
    <source>
        <strain evidence="1">CIP107946</strain>
    </source>
</reference>
<dbReference type="EMBL" id="CAJEWB010000002">
    <property type="protein sequence ID" value="CAD2070576.1"/>
    <property type="molecule type" value="Genomic_DNA"/>
</dbReference>
<sequence length="217" mass="25063">MVNKNTKITQVLVKYADLVKIFKPYTFEYLTDDNLTIGDVATNNNLDVEGFVREINELLKEEMDRDLGEKNVSELLDIIDETYFEDLIDEMPVLRIYVEKFIDSKDTAGSEVIEVFESLVEQVNSYIEYAKETLHPLVKAVIDGQDKNTITPSVTKQAELKRGTLDVLKRLREKTNHYVAEDATAETQFLYSRMNAIEDTILDMLLLETKTYKEVMK</sequence>
<dbReference type="SUPFAM" id="SSF140683">
    <property type="entry name" value="SP0561-like"/>
    <property type="match status" value="1"/>
</dbReference>
<name>A0A6V7QZY6_9BACL</name>